<evidence type="ECO:0000313" key="2">
    <source>
        <dbReference type="EMBL" id="TFK56160.1"/>
    </source>
</evidence>
<feature type="transmembrane region" description="Helical" evidence="1">
    <location>
        <begin position="52"/>
        <end position="78"/>
    </location>
</feature>
<accession>A0A5C3NFR1</accession>
<keyword evidence="3" id="KW-1185">Reference proteome</keyword>
<feature type="transmembrane region" description="Helical" evidence="1">
    <location>
        <begin position="24"/>
        <end position="45"/>
    </location>
</feature>
<gene>
    <name evidence="2" type="ORF">OE88DRAFT_715443</name>
</gene>
<reference evidence="2 3" key="1">
    <citation type="journal article" date="2019" name="Nat. Ecol. Evol.">
        <title>Megaphylogeny resolves global patterns of mushroom evolution.</title>
        <authorList>
            <person name="Varga T."/>
            <person name="Krizsan K."/>
            <person name="Foldi C."/>
            <person name="Dima B."/>
            <person name="Sanchez-Garcia M."/>
            <person name="Sanchez-Ramirez S."/>
            <person name="Szollosi G.J."/>
            <person name="Szarkandi J.G."/>
            <person name="Papp V."/>
            <person name="Albert L."/>
            <person name="Andreopoulos W."/>
            <person name="Angelini C."/>
            <person name="Antonin V."/>
            <person name="Barry K.W."/>
            <person name="Bougher N.L."/>
            <person name="Buchanan P."/>
            <person name="Buyck B."/>
            <person name="Bense V."/>
            <person name="Catcheside P."/>
            <person name="Chovatia M."/>
            <person name="Cooper J."/>
            <person name="Damon W."/>
            <person name="Desjardin D."/>
            <person name="Finy P."/>
            <person name="Geml J."/>
            <person name="Haridas S."/>
            <person name="Hughes K."/>
            <person name="Justo A."/>
            <person name="Karasinski D."/>
            <person name="Kautmanova I."/>
            <person name="Kiss B."/>
            <person name="Kocsube S."/>
            <person name="Kotiranta H."/>
            <person name="LaButti K.M."/>
            <person name="Lechner B.E."/>
            <person name="Liimatainen K."/>
            <person name="Lipzen A."/>
            <person name="Lukacs Z."/>
            <person name="Mihaltcheva S."/>
            <person name="Morgado L.N."/>
            <person name="Niskanen T."/>
            <person name="Noordeloos M.E."/>
            <person name="Ohm R.A."/>
            <person name="Ortiz-Santana B."/>
            <person name="Ovrebo C."/>
            <person name="Racz N."/>
            <person name="Riley R."/>
            <person name="Savchenko A."/>
            <person name="Shiryaev A."/>
            <person name="Soop K."/>
            <person name="Spirin V."/>
            <person name="Szebenyi C."/>
            <person name="Tomsovsky M."/>
            <person name="Tulloss R.E."/>
            <person name="Uehling J."/>
            <person name="Grigoriev I.V."/>
            <person name="Vagvolgyi C."/>
            <person name="Papp T."/>
            <person name="Martin F.M."/>
            <person name="Miettinen O."/>
            <person name="Hibbett D.S."/>
            <person name="Nagy L.G."/>
        </authorList>
    </citation>
    <scope>NUCLEOTIDE SEQUENCE [LARGE SCALE GENOMIC DNA]</scope>
    <source>
        <strain evidence="2 3">OMC1185</strain>
    </source>
</reference>
<keyword evidence="1" id="KW-0472">Membrane</keyword>
<name>A0A5C3NFR1_9AGAM</name>
<sequence>MPTTITTTHLGQCFPIPHTITTAWYTSSLMISLSSLVFAIARLGFYHYPHRVFILFYLDTYIACFLAPRIICLLYVYIASRSQFSRTAAALDHSERTHGLGSPFVRHTNSRLIGLE</sequence>
<keyword evidence="1" id="KW-1133">Transmembrane helix</keyword>
<proteinExistence type="predicted"/>
<dbReference type="Proteomes" id="UP000305948">
    <property type="component" value="Unassembled WGS sequence"/>
</dbReference>
<evidence type="ECO:0000313" key="3">
    <source>
        <dbReference type="Proteomes" id="UP000305948"/>
    </source>
</evidence>
<evidence type="ECO:0000256" key="1">
    <source>
        <dbReference type="SAM" id="Phobius"/>
    </source>
</evidence>
<organism evidence="2 3">
    <name type="scientific">Heliocybe sulcata</name>
    <dbReference type="NCBI Taxonomy" id="5364"/>
    <lineage>
        <taxon>Eukaryota</taxon>
        <taxon>Fungi</taxon>
        <taxon>Dikarya</taxon>
        <taxon>Basidiomycota</taxon>
        <taxon>Agaricomycotina</taxon>
        <taxon>Agaricomycetes</taxon>
        <taxon>Gloeophyllales</taxon>
        <taxon>Gloeophyllaceae</taxon>
        <taxon>Heliocybe</taxon>
    </lineage>
</organism>
<dbReference type="AlphaFoldDB" id="A0A5C3NFR1"/>
<protein>
    <submittedName>
        <fullName evidence="2">Uncharacterized protein</fullName>
    </submittedName>
</protein>
<dbReference type="EMBL" id="ML213504">
    <property type="protein sequence ID" value="TFK56160.1"/>
    <property type="molecule type" value="Genomic_DNA"/>
</dbReference>
<keyword evidence="1" id="KW-0812">Transmembrane</keyword>